<keyword evidence="1" id="KW-0732">Signal</keyword>
<dbReference type="Proteomes" id="UP000008021">
    <property type="component" value="Chromosome 10"/>
</dbReference>
<organism evidence="2">
    <name type="scientific">Oryza meridionalis</name>
    <dbReference type="NCBI Taxonomy" id="40149"/>
    <lineage>
        <taxon>Eukaryota</taxon>
        <taxon>Viridiplantae</taxon>
        <taxon>Streptophyta</taxon>
        <taxon>Embryophyta</taxon>
        <taxon>Tracheophyta</taxon>
        <taxon>Spermatophyta</taxon>
        <taxon>Magnoliopsida</taxon>
        <taxon>Liliopsida</taxon>
        <taxon>Poales</taxon>
        <taxon>Poaceae</taxon>
        <taxon>BOP clade</taxon>
        <taxon>Oryzoideae</taxon>
        <taxon>Oryzeae</taxon>
        <taxon>Oryzinae</taxon>
        <taxon>Oryza</taxon>
    </lineage>
</organism>
<reference evidence="2" key="2">
    <citation type="submission" date="2018-05" db="EMBL/GenBank/DDBJ databases">
        <title>OmerRS3 (Oryza meridionalis Reference Sequence Version 3).</title>
        <authorList>
            <person name="Zhang J."/>
            <person name="Kudrna D."/>
            <person name="Lee S."/>
            <person name="Talag J."/>
            <person name="Welchert J."/>
            <person name="Wing R.A."/>
        </authorList>
    </citation>
    <scope>NUCLEOTIDE SEQUENCE [LARGE SCALE GENOMIC DNA]</scope>
    <source>
        <strain evidence="2">cv. OR44</strain>
    </source>
</reference>
<keyword evidence="3" id="KW-1185">Reference proteome</keyword>
<protein>
    <submittedName>
        <fullName evidence="2">Uncharacterized protein</fullName>
    </submittedName>
</protein>
<dbReference type="HOGENOM" id="CLU_134676_0_0_1"/>
<dbReference type="AlphaFoldDB" id="A0A0E0EZW9"/>
<dbReference type="Gramene" id="OMERI10G12360.1">
    <property type="protein sequence ID" value="OMERI10G12360.1"/>
    <property type="gene ID" value="OMERI10G12360"/>
</dbReference>
<feature type="chain" id="PRO_5002358819" evidence="1">
    <location>
        <begin position="31"/>
        <end position="169"/>
    </location>
</feature>
<sequence>MAQTTSPHHLDGLPSIPFLLLSSYLSLLLQAPWRHYGVCVEWITEAQADELTPFPLLLPVPTSGGSGARTDEFRVAKTVQSSATSSTMVVPPSLLIPSLIGHTILPSSHLSRPTASSDTYPTSPSSFLGSYGPIPSAAEQQQEHIPIHIAGELKGHGCGLRGVNMQIGQ</sequence>
<evidence type="ECO:0000313" key="3">
    <source>
        <dbReference type="Proteomes" id="UP000008021"/>
    </source>
</evidence>
<evidence type="ECO:0000256" key="1">
    <source>
        <dbReference type="SAM" id="SignalP"/>
    </source>
</evidence>
<proteinExistence type="predicted"/>
<name>A0A0E0EZW9_9ORYZ</name>
<evidence type="ECO:0000313" key="2">
    <source>
        <dbReference type="EnsemblPlants" id="OMERI10G12360.1"/>
    </source>
</evidence>
<feature type="signal peptide" evidence="1">
    <location>
        <begin position="1"/>
        <end position="30"/>
    </location>
</feature>
<accession>A0A0E0EZW9</accession>
<dbReference type="EnsemblPlants" id="OMERI10G12360.1">
    <property type="protein sequence ID" value="OMERI10G12360.1"/>
    <property type="gene ID" value="OMERI10G12360"/>
</dbReference>
<reference evidence="2" key="1">
    <citation type="submission" date="2015-04" db="UniProtKB">
        <authorList>
            <consortium name="EnsemblPlants"/>
        </authorList>
    </citation>
    <scope>IDENTIFICATION</scope>
</reference>